<protein>
    <recommendedName>
        <fullName evidence="4">CCHC-type domain-containing protein</fullName>
    </recommendedName>
</protein>
<evidence type="ECO:0000313" key="2">
    <source>
        <dbReference type="EMBL" id="RYR55908.1"/>
    </source>
</evidence>
<dbReference type="EMBL" id="SDMP01000005">
    <property type="protein sequence ID" value="RYR55908.1"/>
    <property type="molecule type" value="Genomic_DNA"/>
</dbReference>
<reference evidence="2 3" key="1">
    <citation type="submission" date="2019-01" db="EMBL/GenBank/DDBJ databases">
        <title>Sequencing of cultivated peanut Arachis hypogaea provides insights into genome evolution and oil improvement.</title>
        <authorList>
            <person name="Chen X."/>
        </authorList>
    </citation>
    <scope>NUCLEOTIDE SEQUENCE [LARGE SCALE GENOMIC DNA]</scope>
    <source>
        <strain evidence="3">cv. Fuhuasheng</strain>
        <tissue evidence="2">Leaves</tissue>
    </source>
</reference>
<name>A0A445CYA5_ARAHY</name>
<organism evidence="2 3">
    <name type="scientific">Arachis hypogaea</name>
    <name type="common">Peanut</name>
    <dbReference type="NCBI Taxonomy" id="3818"/>
    <lineage>
        <taxon>Eukaryota</taxon>
        <taxon>Viridiplantae</taxon>
        <taxon>Streptophyta</taxon>
        <taxon>Embryophyta</taxon>
        <taxon>Tracheophyta</taxon>
        <taxon>Spermatophyta</taxon>
        <taxon>Magnoliopsida</taxon>
        <taxon>eudicotyledons</taxon>
        <taxon>Gunneridae</taxon>
        <taxon>Pentapetalae</taxon>
        <taxon>rosids</taxon>
        <taxon>fabids</taxon>
        <taxon>Fabales</taxon>
        <taxon>Fabaceae</taxon>
        <taxon>Papilionoideae</taxon>
        <taxon>50 kb inversion clade</taxon>
        <taxon>dalbergioids sensu lato</taxon>
        <taxon>Dalbergieae</taxon>
        <taxon>Pterocarpus clade</taxon>
        <taxon>Arachis</taxon>
    </lineage>
</organism>
<dbReference type="Proteomes" id="UP000289738">
    <property type="component" value="Chromosome A05"/>
</dbReference>
<evidence type="ECO:0000256" key="1">
    <source>
        <dbReference type="SAM" id="MobiDB-lite"/>
    </source>
</evidence>
<feature type="compositionally biased region" description="Basic residues" evidence="1">
    <location>
        <begin position="244"/>
        <end position="254"/>
    </location>
</feature>
<feature type="region of interest" description="Disordered" evidence="1">
    <location>
        <begin position="90"/>
        <end position="196"/>
    </location>
</feature>
<keyword evidence="3" id="KW-1185">Reference proteome</keyword>
<accession>A0A445CYA5</accession>
<sequence>MDYVNKGVEGGRSAVVISIQYIGGQKTLIEDVESDCWSVFEAYAESRQFGDALEMCRIAELRSHVEMFVVHEVEDADDFPEVKNDNVEQVNEGDNLHPHVAAENARDESNSDDDGDDEELFHNEEEYDDESGFEELTSAKDGDQVDKEKGVVNGDFSDEEDFNSDEIDLDYEVGGGSDKEDRQAEDNYDTKRSRQATLDEIQETYKKQSKRIANYCSELLRANLGLTVKLKTDFDDVMLPPYRKPSHRPVKKRNRGPDEAEDRSQSYLSRRGQIQRCSNCSESGHKRGGCKKPLLPAQPPKLPTVKKTNGGRKSSSSTPTIRSKSSLQPAVQSATRRRKRSNLQQKLSSQPQPATSTSPTTRSKSSQPKSKPTSPSSRPNTPAVATLHRKHKIKPIRSSTQSPLVPKEKDASSSSQPVKNVSINHNIALHVSPRNLRLMAKLSPRTWEKF</sequence>
<gene>
    <name evidence="2" type="ORF">Ahy_A05g021741</name>
</gene>
<feature type="compositionally biased region" description="Basic and acidic residues" evidence="1">
    <location>
        <begin position="255"/>
        <end position="264"/>
    </location>
</feature>
<feature type="compositionally biased region" description="Low complexity" evidence="1">
    <location>
        <begin position="312"/>
        <end position="326"/>
    </location>
</feature>
<feature type="compositionally biased region" description="Low complexity" evidence="1">
    <location>
        <begin position="348"/>
        <end position="383"/>
    </location>
</feature>
<comment type="caution">
    <text evidence="2">The sequence shown here is derived from an EMBL/GenBank/DDBJ whole genome shotgun (WGS) entry which is preliminary data.</text>
</comment>
<feature type="compositionally biased region" description="Basic and acidic residues" evidence="1">
    <location>
        <begin position="177"/>
        <end position="192"/>
    </location>
</feature>
<feature type="compositionally biased region" description="Acidic residues" evidence="1">
    <location>
        <begin position="110"/>
        <end position="133"/>
    </location>
</feature>
<feature type="compositionally biased region" description="Basic and acidic residues" evidence="1">
    <location>
        <begin position="137"/>
        <end position="150"/>
    </location>
</feature>
<evidence type="ECO:0008006" key="4">
    <source>
        <dbReference type="Google" id="ProtNLM"/>
    </source>
</evidence>
<dbReference type="AlphaFoldDB" id="A0A445CYA5"/>
<proteinExistence type="predicted"/>
<feature type="region of interest" description="Disordered" evidence="1">
    <location>
        <begin position="233"/>
        <end position="417"/>
    </location>
</feature>
<evidence type="ECO:0000313" key="3">
    <source>
        <dbReference type="Proteomes" id="UP000289738"/>
    </source>
</evidence>
<feature type="compositionally biased region" description="Acidic residues" evidence="1">
    <location>
        <begin position="156"/>
        <end position="171"/>
    </location>
</feature>